<keyword evidence="2" id="KW-1185">Reference proteome</keyword>
<evidence type="ECO:0000313" key="2">
    <source>
        <dbReference type="Proteomes" id="UP000218418"/>
    </source>
</evidence>
<dbReference type="AlphaFoldDB" id="A0A1Z4M003"/>
<accession>A0A1Z4M003</accession>
<evidence type="ECO:0000313" key="1">
    <source>
        <dbReference type="EMBL" id="BAY86824.1"/>
    </source>
</evidence>
<protein>
    <recommendedName>
        <fullName evidence="3">GIY-YIG domain-containing protein</fullName>
    </recommendedName>
</protein>
<dbReference type="InterPro" id="IPR049578">
    <property type="entry name" value="CAXIP1-like_GIY-YIG_dom"/>
</dbReference>
<proteinExistence type="predicted"/>
<dbReference type="CDD" id="cd10450">
    <property type="entry name" value="GIY-YIG_AtGrxS16_like"/>
    <property type="match status" value="1"/>
</dbReference>
<dbReference type="Proteomes" id="UP000218418">
    <property type="component" value="Chromosome"/>
</dbReference>
<evidence type="ECO:0008006" key="3">
    <source>
        <dbReference type="Google" id="ProtNLM"/>
    </source>
</evidence>
<sequence length="182" mass="21116">MPTQTNIPELTSLDFIPYIDENGSLPEQYQGKIGVYAIFDREKSLQFVGYSRDVFLSLRQHLVRQPEYCYWVKVETIERPSRKVLEEIEQAWISENGSVPLGNQENKDKWVSPIDAKALITPEEQANYENPIHDEMAKIKIIKNVARRVEADILKQLEARGLQMQIRFNPKLKEEGLLDVKS</sequence>
<reference evidence="1 2" key="1">
    <citation type="submission" date="2017-06" db="EMBL/GenBank/DDBJ databases">
        <title>Genome sequencing of cyanobaciteial culture collection at National Institute for Environmental Studies (NIES).</title>
        <authorList>
            <person name="Hirose Y."/>
            <person name="Shimura Y."/>
            <person name="Fujisawa T."/>
            <person name="Nakamura Y."/>
            <person name="Kawachi M."/>
        </authorList>
    </citation>
    <scope>NUCLEOTIDE SEQUENCE [LARGE SCALE GENOMIC DNA]</scope>
    <source>
        <strain evidence="1 2">NIES-267</strain>
    </source>
</reference>
<dbReference type="EMBL" id="AP018227">
    <property type="protein sequence ID" value="BAY86824.1"/>
    <property type="molecule type" value="Genomic_DNA"/>
</dbReference>
<dbReference type="OrthoDB" id="424286at2"/>
<organism evidence="1 2">
    <name type="scientific">Calothrix parasitica NIES-267</name>
    <dbReference type="NCBI Taxonomy" id="1973488"/>
    <lineage>
        <taxon>Bacteria</taxon>
        <taxon>Bacillati</taxon>
        <taxon>Cyanobacteriota</taxon>
        <taxon>Cyanophyceae</taxon>
        <taxon>Nostocales</taxon>
        <taxon>Calotrichaceae</taxon>
        <taxon>Calothrix</taxon>
    </lineage>
</organism>
<name>A0A1Z4M003_9CYAN</name>
<gene>
    <name evidence="1" type="ORF">NIES267_63350</name>
</gene>